<dbReference type="Proteomes" id="UP000489600">
    <property type="component" value="Unassembled WGS sequence"/>
</dbReference>
<dbReference type="PANTHER" id="PTHR15204:SF7">
    <property type="entry name" value="UBIQUILIN-LIKE ISOFORM X1"/>
    <property type="match status" value="1"/>
</dbReference>
<gene>
    <name evidence="3" type="ORF">ANE_LOCUS24472</name>
</gene>
<evidence type="ECO:0000256" key="1">
    <source>
        <dbReference type="SAM" id="MobiDB-lite"/>
    </source>
</evidence>
<dbReference type="Pfam" id="PF00240">
    <property type="entry name" value="ubiquitin"/>
    <property type="match status" value="1"/>
</dbReference>
<evidence type="ECO:0000313" key="3">
    <source>
        <dbReference type="EMBL" id="VVB14028.1"/>
    </source>
</evidence>
<feature type="region of interest" description="Disordered" evidence="1">
    <location>
        <begin position="409"/>
        <end position="432"/>
    </location>
</feature>
<dbReference type="GO" id="GO:0036503">
    <property type="term" value="P:ERAD pathway"/>
    <property type="evidence" value="ECO:0007669"/>
    <property type="project" value="TreeGrafter"/>
</dbReference>
<feature type="compositionally biased region" description="Polar residues" evidence="1">
    <location>
        <begin position="1"/>
        <end position="13"/>
    </location>
</feature>
<reference evidence="3" key="1">
    <citation type="submission" date="2019-07" db="EMBL/GenBank/DDBJ databases">
        <authorList>
            <person name="Dittberner H."/>
        </authorList>
    </citation>
    <scope>NUCLEOTIDE SEQUENCE [LARGE SCALE GENOMIC DNA]</scope>
</reference>
<proteinExistence type="predicted"/>
<accession>A0A565CJX4</accession>
<name>A0A565CJX4_9BRAS</name>
<dbReference type="GO" id="GO:0051787">
    <property type="term" value="F:misfolded protein binding"/>
    <property type="evidence" value="ECO:0007669"/>
    <property type="project" value="TreeGrafter"/>
</dbReference>
<sequence length="432" mass="49159">MQELLNQHSSRSRFPSVDTHQTHIRPSINTSMPLQRIGEQTIGRSSTEPPLANRRPRDSNNSGRVSKRGRKSCKDDVQRGESSSSAQQKKIDLPKESDGSVAVDLPQTRKFAHFFALLLKTVYGTDASECKYEIIVKRLHYGTYSLHVWQSLPILELKLLISCLSGVIPELQRLLFHGRALEDDKVVSDYRILLCLSSLLLFMCSCFLFSEKWISLNELIQDVQQGHTLYLVTRTRLSQTESSNAVADPILRRQRFRVDVGDTFNFSLASDDNSNLGLAKSLRCEHFSFIGQDTPNESLSRYSYHTTGRLYDTPVVMPDSYTFISGYLNFLRQYLNGACGSCKSYRFIIPKIARIFQSFALFKTRRSQMQTSTREGNIPVATNAPRNVEITRHVRVGFLWPSPSSQQHVSSLQVATEEEELEDPDLEDEMSE</sequence>
<dbReference type="PANTHER" id="PTHR15204">
    <property type="entry name" value="LARGE PROLINE-RICH PROTEIN BAG6"/>
    <property type="match status" value="1"/>
</dbReference>
<dbReference type="SUPFAM" id="SSF54236">
    <property type="entry name" value="Ubiquitin-like"/>
    <property type="match status" value="1"/>
</dbReference>
<dbReference type="CDD" id="cd17039">
    <property type="entry name" value="Ubl_ubiquitin_like"/>
    <property type="match status" value="1"/>
</dbReference>
<dbReference type="GO" id="GO:0071818">
    <property type="term" value="C:BAT3 complex"/>
    <property type="evidence" value="ECO:0007669"/>
    <property type="project" value="TreeGrafter"/>
</dbReference>
<dbReference type="SMART" id="SM00213">
    <property type="entry name" value="UBQ"/>
    <property type="match status" value="1"/>
</dbReference>
<keyword evidence="4" id="KW-1185">Reference proteome</keyword>
<dbReference type="InterPro" id="IPR029071">
    <property type="entry name" value="Ubiquitin-like_domsf"/>
</dbReference>
<organism evidence="3 4">
    <name type="scientific">Arabis nemorensis</name>
    <dbReference type="NCBI Taxonomy" id="586526"/>
    <lineage>
        <taxon>Eukaryota</taxon>
        <taxon>Viridiplantae</taxon>
        <taxon>Streptophyta</taxon>
        <taxon>Embryophyta</taxon>
        <taxon>Tracheophyta</taxon>
        <taxon>Spermatophyta</taxon>
        <taxon>Magnoliopsida</taxon>
        <taxon>eudicotyledons</taxon>
        <taxon>Gunneridae</taxon>
        <taxon>Pentapetalae</taxon>
        <taxon>rosids</taxon>
        <taxon>malvids</taxon>
        <taxon>Brassicales</taxon>
        <taxon>Brassicaceae</taxon>
        <taxon>Arabideae</taxon>
        <taxon>Arabis</taxon>
    </lineage>
</organism>
<comment type="caution">
    <text evidence="3">The sequence shown here is derived from an EMBL/GenBank/DDBJ whole genome shotgun (WGS) entry which is preliminary data.</text>
</comment>
<dbReference type="PROSITE" id="PS50053">
    <property type="entry name" value="UBIQUITIN_2"/>
    <property type="match status" value="1"/>
</dbReference>
<dbReference type="InterPro" id="IPR000626">
    <property type="entry name" value="Ubiquitin-like_dom"/>
</dbReference>
<feature type="region of interest" description="Disordered" evidence="1">
    <location>
        <begin position="1"/>
        <end position="99"/>
    </location>
</feature>
<dbReference type="EMBL" id="CABITT030000008">
    <property type="protein sequence ID" value="VVB14028.1"/>
    <property type="molecule type" value="Genomic_DNA"/>
</dbReference>
<protein>
    <recommendedName>
        <fullName evidence="2">Ubiquitin-like domain-containing protein</fullName>
    </recommendedName>
</protein>
<evidence type="ECO:0000259" key="2">
    <source>
        <dbReference type="PROSITE" id="PS50053"/>
    </source>
</evidence>
<feature type="compositionally biased region" description="Acidic residues" evidence="1">
    <location>
        <begin position="416"/>
        <end position="432"/>
    </location>
</feature>
<dbReference type="Gene3D" id="3.10.20.90">
    <property type="entry name" value="Phosphatidylinositol 3-kinase Catalytic Subunit, Chain A, domain 1"/>
    <property type="match status" value="1"/>
</dbReference>
<dbReference type="AlphaFoldDB" id="A0A565CJX4"/>
<dbReference type="GO" id="GO:0031593">
    <property type="term" value="F:polyubiquitin modification-dependent protein binding"/>
    <property type="evidence" value="ECO:0007669"/>
    <property type="project" value="TreeGrafter"/>
</dbReference>
<feature type="domain" description="Ubiquitin-like" evidence="2">
    <location>
        <begin position="132"/>
        <end position="192"/>
    </location>
</feature>
<evidence type="ECO:0000313" key="4">
    <source>
        <dbReference type="Proteomes" id="UP000489600"/>
    </source>
</evidence>
<dbReference type="OrthoDB" id="1076887at2759"/>
<feature type="compositionally biased region" description="Basic and acidic residues" evidence="1">
    <location>
        <begin position="89"/>
        <end position="98"/>
    </location>
</feature>